<dbReference type="InterPro" id="IPR002159">
    <property type="entry name" value="CD36_fam"/>
</dbReference>
<dbReference type="EMBL" id="WJBH02000005">
    <property type="protein sequence ID" value="KAI9558665.1"/>
    <property type="molecule type" value="Genomic_DNA"/>
</dbReference>
<evidence type="ECO:0000256" key="1">
    <source>
        <dbReference type="ARBA" id="ARBA00004370"/>
    </source>
</evidence>
<gene>
    <name evidence="8" type="ORF">GHT06_015454</name>
</gene>
<dbReference type="Proteomes" id="UP000820818">
    <property type="component" value="Linkage Group LG5"/>
</dbReference>
<dbReference type="PANTHER" id="PTHR11923:SF51">
    <property type="entry name" value="LYSOSOME MEMBRANE PROTEIN 2"/>
    <property type="match status" value="1"/>
</dbReference>
<dbReference type="PANTHER" id="PTHR11923">
    <property type="entry name" value="SCAVENGER RECEPTOR CLASS B TYPE-1 SR-B1"/>
    <property type="match status" value="1"/>
</dbReference>
<dbReference type="GO" id="GO:0016020">
    <property type="term" value="C:membrane"/>
    <property type="evidence" value="ECO:0007669"/>
    <property type="project" value="UniProtKB-SubCell"/>
</dbReference>
<evidence type="ECO:0000313" key="8">
    <source>
        <dbReference type="EMBL" id="KAI9558665.1"/>
    </source>
</evidence>
<evidence type="ECO:0000256" key="3">
    <source>
        <dbReference type="ARBA" id="ARBA00022692"/>
    </source>
</evidence>
<dbReference type="GO" id="GO:0005044">
    <property type="term" value="F:scavenger receptor activity"/>
    <property type="evidence" value="ECO:0007669"/>
    <property type="project" value="TreeGrafter"/>
</dbReference>
<comment type="subcellular location">
    <subcellularLocation>
        <location evidence="1">Membrane</location>
    </subcellularLocation>
</comment>
<sequence>MCIESLYKNGLIVAIFGAVFTIVIAIIGWAAMPGIIASVSKKTLVLEEGNFVWNMWYDPPYPIYTDFYIFNCTNYEDVLRNGTKPIVVELGPYSYREYRKKNTSVEENPPDRVYYREHRLYYFSKDTSGPGLSLDDVITTVNPLYMTISSYLDRLPTNDSSVNLAVNLIDNFLKDRGESVFMTVTADELIFKGWPLDTYIELYLRIQDIFNPWPPFFPDRPPDLPFLPDLPPEIIDEGVTLGLFKAKNDSNDGLFLVNRGTADYRLFADIEAWGKTLETSSAYLPYWPGEKSYCNEIRGTDGTVFPYGIDVNDKIWIYQTDLCRTVYLVYEQHETFQDLPARRFILPKSVLENRTNAPENECFCFDEEDEGTCPNTGALFTGACYGGAPLIGSNPHFYNGDPRYINGVDGLSPNKTKHETFLILEERTNTLLYASKRVQLSIDVRKTRLSDTANLRERVFLPVMWYEENATIDDATAQQFNVFTVIEIVLWTLFAVGLALSVVGAFLIASHFHKAKRLGKIVY</sequence>
<dbReference type="PRINTS" id="PR01609">
    <property type="entry name" value="CD36FAMILY"/>
</dbReference>
<reference evidence="8 9" key="1">
    <citation type="submission" date="2022-05" db="EMBL/GenBank/DDBJ databases">
        <title>A multi-omics perspective on studying reproductive biology in Daphnia sinensis.</title>
        <authorList>
            <person name="Jia J."/>
        </authorList>
    </citation>
    <scope>NUCLEOTIDE SEQUENCE [LARGE SCALE GENOMIC DNA]</scope>
    <source>
        <strain evidence="8 9">WSL</strain>
    </source>
</reference>
<keyword evidence="3 7" id="KW-0812">Transmembrane</keyword>
<feature type="transmembrane region" description="Helical" evidence="7">
    <location>
        <begin position="488"/>
        <end position="509"/>
    </location>
</feature>
<dbReference type="AlphaFoldDB" id="A0AAD5LB54"/>
<evidence type="ECO:0000256" key="4">
    <source>
        <dbReference type="ARBA" id="ARBA00022989"/>
    </source>
</evidence>
<evidence type="ECO:0000256" key="7">
    <source>
        <dbReference type="SAM" id="Phobius"/>
    </source>
</evidence>
<evidence type="ECO:0000313" key="9">
    <source>
        <dbReference type="Proteomes" id="UP000820818"/>
    </source>
</evidence>
<keyword evidence="5 7" id="KW-0472">Membrane</keyword>
<dbReference type="Pfam" id="PF01130">
    <property type="entry name" value="CD36"/>
    <property type="match status" value="1"/>
</dbReference>
<comment type="caution">
    <text evidence="8">The sequence shown here is derived from an EMBL/GenBank/DDBJ whole genome shotgun (WGS) entry which is preliminary data.</text>
</comment>
<feature type="transmembrane region" description="Helical" evidence="7">
    <location>
        <begin position="12"/>
        <end position="32"/>
    </location>
</feature>
<dbReference type="GO" id="GO:0005737">
    <property type="term" value="C:cytoplasm"/>
    <property type="evidence" value="ECO:0007669"/>
    <property type="project" value="TreeGrafter"/>
</dbReference>
<organism evidence="8 9">
    <name type="scientific">Daphnia sinensis</name>
    <dbReference type="NCBI Taxonomy" id="1820382"/>
    <lineage>
        <taxon>Eukaryota</taxon>
        <taxon>Metazoa</taxon>
        <taxon>Ecdysozoa</taxon>
        <taxon>Arthropoda</taxon>
        <taxon>Crustacea</taxon>
        <taxon>Branchiopoda</taxon>
        <taxon>Diplostraca</taxon>
        <taxon>Cladocera</taxon>
        <taxon>Anomopoda</taxon>
        <taxon>Daphniidae</taxon>
        <taxon>Daphnia</taxon>
        <taxon>Daphnia similis group</taxon>
    </lineage>
</organism>
<evidence type="ECO:0000256" key="5">
    <source>
        <dbReference type="ARBA" id="ARBA00023136"/>
    </source>
</evidence>
<keyword evidence="4 7" id="KW-1133">Transmembrane helix</keyword>
<evidence type="ECO:0000256" key="2">
    <source>
        <dbReference type="ARBA" id="ARBA00010532"/>
    </source>
</evidence>
<comment type="similarity">
    <text evidence="2">Belongs to the CD36 family.</text>
</comment>
<accession>A0AAD5LB54</accession>
<keyword evidence="9" id="KW-1185">Reference proteome</keyword>
<protein>
    <submittedName>
        <fullName evidence="8">Uncharacterized protein</fullName>
    </submittedName>
</protein>
<proteinExistence type="inferred from homology"/>
<name>A0AAD5LB54_9CRUS</name>
<evidence type="ECO:0000256" key="6">
    <source>
        <dbReference type="ARBA" id="ARBA00023180"/>
    </source>
</evidence>
<keyword evidence="6" id="KW-0325">Glycoprotein</keyword>